<accession>A0A0N9PAX6</accession>
<evidence type="ECO:0000313" key="2">
    <source>
        <dbReference type="EMBL" id="ALG96785.1"/>
    </source>
</evidence>
<reference evidence="2 3" key="1">
    <citation type="journal article" date="2015" name="Environ. Microbiol.">
        <title>Novel viral genomes identified from six metagenomes reveal wide distribution of archaeal viruses and high viral diversity in terrestrial hot springs.</title>
        <authorList>
            <person name="Gudbergsdottir S.R."/>
            <person name="Menzel P."/>
            <person name="Krogh A."/>
            <person name="Young M."/>
            <person name="Peng X."/>
        </authorList>
    </citation>
    <scope>NUCLEOTIDE SEQUENCE [LARGE SCALE GENOMIC DNA]</scope>
    <source>
        <strain evidence="2 3">ABV2</strain>
    </source>
</reference>
<dbReference type="OrthoDB" id="28877at10239"/>
<name>A0A0N9PAX6_9VIRU</name>
<sequence length="91" mass="9562">MAVVEAVEPVIYANEKTGISFDSIVGAVIAGVIVGLAKSAFLNKFPTYVEVAIGVALLIMYGQYSIIRGVGFVLTADGIYSLIKSYIPSTS</sequence>
<organism evidence="2 3">
    <name type="scientific">Acidianus bottle-shaped virus 2 strain ABV2</name>
    <dbReference type="NCBI Taxonomy" id="1732173"/>
    <lineage>
        <taxon>Viruses</taxon>
        <taxon>Viruses incertae sedis</taxon>
        <taxon>Ampullaviridae</taxon>
        <taxon>Bottigliavirus</taxon>
        <taxon>Bottigliavirus puteoliense</taxon>
        <taxon>Bottigliavirus ABV2</taxon>
    </lineage>
</organism>
<dbReference type="GeneID" id="26637875"/>
<evidence type="ECO:0000313" key="3">
    <source>
        <dbReference type="Proteomes" id="UP000202536"/>
    </source>
</evidence>
<feature type="transmembrane region" description="Helical" evidence="1">
    <location>
        <begin position="48"/>
        <end position="67"/>
    </location>
</feature>
<feature type="transmembrane region" description="Helical" evidence="1">
    <location>
        <begin position="18"/>
        <end position="36"/>
    </location>
</feature>
<dbReference type="Proteomes" id="UP000202536">
    <property type="component" value="Segment"/>
</dbReference>
<dbReference type="KEGG" id="vg:26637875"/>
<keyword evidence="1" id="KW-0812">Transmembrane</keyword>
<dbReference type="RefSeq" id="YP_009211307.1">
    <property type="nucleotide sequence ID" value="NC_028938.1"/>
</dbReference>
<keyword evidence="1" id="KW-1133">Transmembrane helix</keyword>
<dbReference type="EMBL" id="KP282673">
    <property type="protein sequence ID" value="ALG96785.1"/>
    <property type="molecule type" value="Genomic_DNA"/>
</dbReference>
<proteinExistence type="predicted"/>
<keyword evidence="3" id="KW-1185">Reference proteome</keyword>
<evidence type="ECO:0000256" key="1">
    <source>
        <dbReference type="SAM" id="Phobius"/>
    </source>
</evidence>
<protein>
    <submittedName>
        <fullName evidence="2">Uncharacterized protein</fullName>
    </submittedName>
</protein>
<keyword evidence="1" id="KW-0472">Membrane</keyword>